<protein>
    <recommendedName>
        <fullName evidence="4">Lipoprotein</fullName>
    </recommendedName>
</protein>
<dbReference type="Proteomes" id="UP001145072">
    <property type="component" value="Unassembled WGS sequence"/>
</dbReference>
<sequence>MRQYYRSIVMIICVLISVGCSSQESKSPTISINAESEYVNTFEKLDLGLIFDFDFHLPNADQTWVTLWVEKYSEGKKDTEPVAILSYGNSPSEVEEGLLGFGMLNQNTDDTAIFLYGPGVSIEPRNIDLLPESNLMSSWDYALQDDEKLELQLGETKILASYRETQGNGMSTISLSSEEEVEKLIQDNDLVLLLKIKVEERLAD</sequence>
<evidence type="ECO:0008006" key="4">
    <source>
        <dbReference type="Google" id="ProtNLM"/>
    </source>
</evidence>
<gene>
    <name evidence="2" type="ORF">NC661_10590</name>
</gene>
<feature type="chain" id="PRO_5040756806" description="Lipoprotein" evidence="1">
    <location>
        <begin position="23"/>
        <end position="204"/>
    </location>
</feature>
<keyword evidence="1" id="KW-0732">Signal</keyword>
<organism evidence="2 3">
    <name type="scientific">Aquibacillus koreensis</name>
    <dbReference type="NCBI Taxonomy" id="279446"/>
    <lineage>
        <taxon>Bacteria</taxon>
        <taxon>Bacillati</taxon>
        <taxon>Bacillota</taxon>
        <taxon>Bacilli</taxon>
        <taxon>Bacillales</taxon>
        <taxon>Bacillaceae</taxon>
        <taxon>Aquibacillus</taxon>
    </lineage>
</organism>
<evidence type="ECO:0000313" key="2">
    <source>
        <dbReference type="EMBL" id="MDC3420816.1"/>
    </source>
</evidence>
<feature type="signal peptide" evidence="1">
    <location>
        <begin position="1"/>
        <end position="22"/>
    </location>
</feature>
<evidence type="ECO:0000256" key="1">
    <source>
        <dbReference type="SAM" id="SignalP"/>
    </source>
</evidence>
<dbReference type="PROSITE" id="PS51257">
    <property type="entry name" value="PROKAR_LIPOPROTEIN"/>
    <property type="match status" value="1"/>
</dbReference>
<comment type="caution">
    <text evidence="2">The sequence shown here is derived from an EMBL/GenBank/DDBJ whole genome shotgun (WGS) entry which is preliminary data.</text>
</comment>
<accession>A0A9X3WMB0</accession>
<name>A0A9X3WMB0_9BACI</name>
<dbReference type="AlphaFoldDB" id="A0A9X3WMB0"/>
<dbReference type="EMBL" id="JAMQJZ010000007">
    <property type="protein sequence ID" value="MDC3420816.1"/>
    <property type="molecule type" value="Genomic_DNA"/>
</dbReference>
<reference evidence="2" key="1">
    <citation type="submission" date="2022-06" db="EMBL/GenBank/DDBJ databases">
        <title>Aquibacillus sp. a new bacterium isolated from soil saline samples.</title>
        <authorList>
            <person name="Galisteo C."/>
            <person name="De La Haba R."/>
            <person name="Sanchez-Porro C."/>
            <person name="Ventosa A."/>
        </authorList>
    </citation>
    <scope>NUCLEOTIDE SEQUENCE</scope>
    <source>
        <strain evidence="2">JCM 12387</strain>
    </source>
</reference>
<keyword evidence="3" id="KW-1185">Reference proteome</keyword>
<evidence type="ECO:0000313" key="3">
    <source>
        <dbReference type="Proteomes" id="UP001145072"/>
    </source>
</evidence>
<proteinExistence type="predicted"/>
<dbReference type="RefSeq" id="WP_259872394.1">
    <property type="nucleotide sequence ID" value="NZ_JAMQJZ010000007.1"/>
</dbReference>